<evidence type="ECO:0000256" key="1">
    <source>
        <dbReference type="ARBA" id="ARBA00001933"/>
    </source>
</evidence>
<dbReference type="InterPro" id="IPR015424">
    <property type="entry name" value="PyrdxlP-dep_Trfase"/>
</dbReference>
<gene>
    <name evidence="9" type="ORF">IP93_02851</name>
</gene>
<evidence type="ECO:0000256" key="2">
    <source>
        <dbReference type="ARBA" id="ARBA00007441"/>
    </source>
</evidence>
<dbReference type="AlphaFoldDB" id="A0A562LGU0"/>
<dbReference type="EMBL" id="VLKP01000014">
    <property type="protein sequence ID" value="TWI06859.1"/>
    <property type="molecule type" value="Genomic_DNA"/>
</dbReference>
<feature type="compositionally biased region" description="Polar residues" evidence="7">
    <location>
        <begin position="1"/>
        <end position="11"/>
    </location>
</feature>
<dbReference type="Proteomes" id="UP000316471">
    <property type="component" value="Unassembled WGS sequence"/>
</dbReference>
<comment type="caution">
    <text evidence="9">The sequence shown here is derived from an EMBL/GenBank/DDBJ whole genome shotgun (WGS) entry which is preliminary data.</text>
</comment>
<dbReference type="InterPro" id="IPR015422">
    <property type="entry name" value="PyrdxlP-dep_Trfase_small"/>
</dbReference>
<dbReference type="PANTHER" id="PTHR43488">
    <property type="entry name" value="GLUTAMATE-PYRUVATE AMINOTRANSFERASE ALAA"/>
    <property type="match status" value="1"/>
</dbReference>
<accession>A0A562LGU0</accession>
<dbReference type="Gene3D" id="3.90.1150.10">
    <property type="entry name" value="Aspartate Aminotransferase, domain 1"/>
    <property type="match status" value="1"/>
</dbReference>
<organism evidence="9 10">
    <name type="scientific">Aerolutibacter ruishenii</name>
    <dbReference type="NCBI Taxonomy" id="686800"/>
    <lineage>
        <taxon>Bacteria</taxon>
        <taxon>Pseudomonadati</taxon>
        <taxon>Pseudomonadota</taxon>
        <taxon>Gammaproteobacteria</taxon>
        <taxon>Lysobacterales</taxon>
        <taxon>Lysobacteraceae</taxon>
        <taxon>Aerolutibacter</taxon>
    </lineage>
</organism>
<feature type="domain" description="Aminotransferase class I/classII large" evidence="8">
    <location>
        <begin position="56"/>
        <end position="417"/>
    </location>
</feature>
<reference evidence="9 10" key="1">
    <citation type="journal article" date="2015" name="Stand. Genomic Sci.">
        <title>Genomic Encyclopedia of Bacterial and Archaeal Type Strains, Phase III: the genomes of soil and plant-associated and newly described type strains.</title>
        <authorList>
            <person name="Whitman W.B."/>
            <person name="Woyke T."/>
            <person name="Klenk H.P."/>
            <person name="Zhou Y."/>
            <person name="Lilburn T.G."/>
            <person name="Beck B.J."/>
            <person name="De Vos P."/>
            <person name="Vandamme P."/>
            <person name="Eisen J.A."/>
            <person name="Garrity G."/>
            <person name="Hugenholtz P."/>
            <person name="Kyrpides N.C."/>
        </authorList>
    </citation>
    <scope>NUCLEOTIDE SEQUENCE [LARGE SCALE GENOMIC DNA]</scope>
    <source>
        <strain evidence="9 10">CGMCC 1.10136</strain>
    </source>
</reference>
<keyword evidence="4" id="KW-0808">Transferase</keyword>
<dbReference type="GO" id="GO:0004021">
    <property type="term" value="F:L-alanine:2-oxoglutarate aminotransferase activity"/>
    <property type="evidence" value="ECO:0007669"/>
    <property type="project" value="UniProtKB-EC"/>
</dbReference>
<evidence type="ECO:0000256" key="3">
    <source>
        <dbReference type="ARBA" id="ARBA00022576"/>
    </source>
</evidence>
<keyword evidence="10" id="KW-1185">Reference proteome</keyword>
<feature type="region of interest" description="Disordered" evidence="7">
    <location>
        <begin position="1"/>
        <end position="27"/>
    </location>
</feature>
<dbReference type="InterPro" id="IPR051926">
    <property type="entry name" value="Ala_Aminotransferase"/>
</dbReference>
<comment type="similarity">
    <text evidence="2">Belongs to the class-I pyridoxal-phosphate-dependent aminotransferase family.</text>
</comment>
<keyword evidence="3" id="KW-0032">Aminotransferase</keyword>
<dbReference type="EC" id="2.6.1.2" evidence="6"/>
<sequence>MIADRISTNLHNPPHDPALPMSPPSLKTRDRLSEVRYEIRGELARRARELEARGRKQIKLNIGNPGAFGFRAPEHLQRAIADQIARTDPYTHQQGLPAAREAVARFYKERGTPNASPERVFIGNGVSELIDLSLRALLNPGDEVLLPSPDYPLWSAATILNDGRPVYYSCLPENGFLSDPEQIESLVSSRTRAIVLINPNNPTGAVYPRELLQQIVAIAAKHGLLIMADEIYDSITYDGAQFQPIAPLAGEVPCLSFGGLSKVHRACGWRVGWAVLSGDPLASGDYHHAMDLLGALRLCANVPGQFAIDAALHGEDTITPLCEPGGRLYEARRAVVEAVAASRHLTLVQPAGALYAFPGVTGPAARDFDDHKFALELLETEDVLVVPGSSFNVPYRNHFRVTLLPQPEDVREVFTRIERVLDRHAERVQGEALRAIA</sequence>
<proteinExistence type="inferred from homology"/>
<evidence type="ECO:0000256" key="4">
    <source>
        <dbReference type="ARBA" id="ARBA00022679"/>
    </source>
</evidence>
<evidence type="ECO:0000313" key="9">
    <source>
        <dbReference type="EMBL" id="TWI06859.1"/>
    </source>
</evidence>
<evidence type="ECO:0000259" key="8">
    <source>
        <dbReference type="Pfam" id="PF00155"/>
    </source>
</evidence>
<evidence type="ECO:0000256" key="6">
    <source>
        <dbReference type="ARBA" id="ARBA00026106"/>
    </source>
</evidence>
<dbReference type="PANTHER" id="PTHR43488:SF2">
    <property type="entry name" value="GLUTAMATE-PYRUVATE AMINOTRANSFERASE ALAA"/>
    <property type="match status" value="1"/>
</dbReference>
<dbReference type="CDD" id="cd00609">
    <property type="entry name" value="AAT_like"/>
    <property type="match status" value="1"/>
</dbReference>
<dbReference type="Pfam" id="PF00155">
    <property type="entry name" value="Aminotran_1_2"/>
    <property type="match status" value="1"/>
</dbReference>
<dbReference type="Gene3D" id="3.40.640.10">
    <property type="entry name" value="Type I PLP-dependent aspartate aminotransferase-like (Major domain)"/>
    <property type="match status" value="1"/>
</dbReference>
<evidence type="ECO:0000313" key="10">
    <source>
        <dbReference type="Proteomes" id="UP000316471"/>
    </source>
</evidence>
<protein>
    <recommendedName>
        <fullName evidence="6">alanine transaminase</fullName>
        <ecNumber evidence="6">2.6.1.2</ecNumber>
    </recommendedName>
</protein>
<dbReference type="InterPro" id="IPR015421">
    <property type="entry name" value="PyrdxlP-dep_Trfase_major"/>
</dbReference>
<keyword evidence="5" id="KW-0663">Pyridoxal phosphate</keyword>
<dbReference type="GO" id="GO:0030170">
    <property type="term" value="F:pyridoxal phosphate binding"/>
    <property type="evidence" value="ECO:0007669"/>
    <property type="project" value="InterPro"/>
</dbReference>
<evidence type="ECO:0000256" key="7">
    <source>
        <dbReference type="SAM" id="MobiDB-lite"/>
    </source>
</evidence>
<name>A0A562LGU0_9GAMM</name>
<evidence type="ECO:0000256" key="5">
    <source>
        <dbReference type="ARBA" id="ARBA00022898"/>
    </source>
</evidence>
<dbReference type="SUPFAM" id="SSF53383">
    <property type="entry name" value="PLP-dependent transferases"/>
    <property type="match status" value="1"/>
</dbReference>
<dbReference type="InterPro" id="IPR004839">
    <property type="entry name" value="Aminotransferase_I/II_large"/>
</dbReference>
<comment type="cofactor">
    <cofactor evidence="1">
        <name>pyridoxal 5'-phosphate</name>
        <dbReference type="ChEBI" id="CHEBI:597326"/>
    </cofactor>
</comment>